<evidence type="ECO:0000313" key="5">
    <source>
        <dbReference type="EMBL" id="MRS61491.1"/>
    </source>
</evidence>
<dbReference type="InterPro" id="IPR050204">
    <property type="entry name" value="AraC_XylS_family_regulators"/>
</dbReference>
<protein>
    <submittedName>
        <fullName evidence="5">Helix-turn-helix domain-containing protein</fullName>
    </submittedName>
</protein>
<keyword evidence="3" id="KW-0804">Transcription</keyword>
<dbReference type="InterPro" id="IPR054015">
    <property type="entry name" value="ExsA-like_N"/>
</dbReference>
<accession>A0A7K0EIW1</accession>
<gene>
    <name evidence="5" type="ORF">GJJ30_09355</name>
</gene>
<evidence type="ECO:0000256" key="2">
    <source>
        <dbReference type="ARBA" id="ARBA00023125"/>
    </source>
</evidence>
<dbReference type="InterPro" id="IPR018060">
    <property type="entry name" value="HTH_AraC"/>
</dbReference>
<dbReference type="GO" id="GO:0043565">
    <property type="term" value="F:sequence-specific DNA binding"/>
    <property type="evidence" value="ECO:0007669"/>
    <property type="project" value="InterPro"/>
</dbReference>
<dbReference type="SUPFAM" id="SSF46689">
    <property type="entry name" value="Homeodomain-like"/>
    <property type="match status" value="1"/>
</dbReference>
<dbReference type="GO" id="GO:0003700">
    <property type="term" value="F:DNA-binding transcription factor activity"/>
    <property type="evidence" value="ECO:0007669"/>
    <property type="project" value="InterPro"/>
</dbReference>
<dbReference type="SMART" id="SM00342">
    <property type="entry name" value="HTH_ARAC"/>
    <property type="match status" value="1"/>
</dbReference>
<comment type="caution">
    <text evidence="5">The sequence shown here is derived from an EMBL/GenBank/DDBJ whole genome shotgun (WGS) entry which is preliminary data.</text>
</comment>
<dbReference type="PANTHER" id="PTHR46796">
    <property type="entry name" value="HTH-TYPE TRANSCRIPTIONAL ACTIVATOR RHAS-RELATED"/>
    <property type="match status" value="1"/>
</dbReference>
<organism evidence="5 6">
    <name type="scientific">Larkinella terrae</name>
    <dbReference type="NCBI Taxonomy" id="2025311"/>
    <lineage>
        <taxon>Bacteria</taxon>
        <taxon>Pseudomonadati</taxon>
        <taxon>Bacteroidota</taxon>
        <taxon>Cytophagia</taxon>
        <taxon>Cytophagales</taxon>
        <taxon>Spirosomataceae</taxon>
        <taxon>Larkinella</taxon>
    </lineage>
</organism>
<dbReference type="InterPro" id="IPR009057">
    <property type="entry name" value="Homeodomain-like_sf"/>
</dbReference>
<keyword evidence="2" id="KW-0238">DNA-binding</keyword>
<dbReference type="Gene3D" id="1.10.10.60">
    <property type="entry name" value="Homeodomain-like"/>
    <property type="match status" value="1"/>
</dbReference>
<evidence type="ECO:0000259" key="4">
    <source>
        <dbReference type="PROSITE" id="PS01124"/>
    </source>
</evidence>
<sequence>MGHHTQYIHPDLKLSRFDDKFYKADVLFEQHLLVWIISGETKIVQGDQTHWFGAGDTLLFPRNQLVTVINYPKDGLPHQSAVMHLTPQRLTDFYAKNRVDIQPDPAPVFRTFGRHPLLKSCLASLIPYFELKEALSEGIVSLKIEEAITILRSIDASIDPVLANFNEPGKINLADFMEQHYQFNMPMDKFGYLTGRSLTTFKRDFKKTFQTTPQKWLTNKRLELAHYQIKEKKRRPSDVYLEVGFENLSHFGHAFKKRFGYAPGSASQQEP</sequence>
<evidence type="ECO:0000256" key="1">
    <source>
        <dbReference type="ARBA" id="ARBA00023015"/>
    </source>
</evidence>
<feature type="domain" description="HTH araC/xylS-type" evidence="4">
    <location>
        <begin position="171"/>
        <end position="269"/>
    </location>
</feature>
<dbReference type="SUPFAM" id="SSF51215">
    <property type="entry name" value="Regulatory protein AraC"/>
    <property type="match status" value="1"/>
</dbReference>
<dbReference type="EMBL" id="WJXZ01000004">
    <property type="protein sequence ID" value="MRS61491.1"/>
    <property type="molecule type" value="Genomic_DNA"/>
</dbReference>
<dbReference type="PANTHER" id="PTHR46796:SF6">
    <property type="entry name" value="ARAC SUBFAMILY"/>
    <property type="match status" value="1"/>
</dbReference>
<dbReference type="Pfam" id="PF12833">
    <property type="entry name" value="HTH_18"/>
    <property type="match status" value="1"/>
</dbReference>
<proteinExistence type="predicted"/>
<dbReference type="Pfam" id="PF22200">
    <property type="entry name" value="ExsA_N"/>
    <property type="match status" value="1"/>
</dbReference>
<name>A0A7K0EIW1_9BACT</name>
<dbReference type="PROSITE" id="PS01124">
    <property type="entry name" value="HTH_ARAC_FAMILY_2"/>
    <property type="match status" value="1"/>
</dbReference>
<keyword evidence="6" id="KW-1185">Reference proteome</keyword>
<evidence type="ECO:0000313" key="6">
    <source>
        <dbReference type="Proteomes" id="UP000441754"/>
    </source>
</evidence>
<reference evidence="5 6" key="1">
    <citation type="journal article" date="2018" name="Antonie Van Leeuwenhoek">
        <title>Larkinella terrae sp. nov., isolated from soil on Jeju Island, South Korea.</title>
        <authorList>
            <person name="Ten L.N."/>
            <person name="Jeon J."/>
            <person name="Park S.J."/>
            <person name="Park S."/>
            <person name="Lee S.Y."/>
            <person name="Kim M.K."/>
            <person name="Jung H.Y."/>
        </authorList>
    </citation>
    <scope>NUCLEOTIDE SEQUENCE [LARGE SCALE GENOMIC DNA]</scope>
    <source>
        <strain evidence="5 6">KCTC 52001</strain>
    </source>
</reference>
<dbReference type="AlphaFoldDB" id="A0A7K0EIW1"/>
<keyword evidence="1" id="KW-0805">Transcription regulation</keyword>
<dbReference type="InterPro" id="IPR037923">
    <property type="entry name" value="HTH-like"/>
</dbReference>
<dbReference type="Proteomes" id="UP000441754">
    <property type="component" value="Unassembled WGS sequence"/>
</dbReference>
<evidence type="ECO:0000256" key="3">
    <source>
        <dbReference type="ARBA" id="ARBA00023163"/>
    </source>
</evidence>